<comment type="similarity">
    <text evidence="3">Belongs to the expansin family. Expansin A subfamily.</text>
</comment>
<comment type="caution">
    <text evidence="12">The sequence shown here is derived from an EMBL/GenBank/DDBJ whole genome shotgun (WGS) entry which is preliminary data.</text>
</comment>
<evidence type="ECO:0000256" key="5">
    <source>
        <dbReference type="ARBA" id="ARBA00022525"/>
    </source>
</evidence>
<gene>
    <name evidence="12" type="primary">gb27921</name>
    <name evidence="12" type="ORF">PR202_gb27921</name>
</gene>
<keyword evidence="4" id="KW-0134">Cell wall</keyword>
<dbReference type="InterPro" id="IPR007112">
    <property type="entry name" value="Expansin/allergen_DPBB_dom"/>
</dbReference>
<dbReference type="SUPFAM" id="SSF49590">
    <property type="entry name" value="PHL pollen allergen"/>
    <property type="match status" value="1"/>
</dbReference>
<dbReference type="Proteomes" id="UP001054889">
    <property type="component" value="Unassembled WGS sequence"/>
</dbReference>
<dbReference type="PROSITE" id="PS50843">
    <property type="entry name" value="EXPANSIN_CBD"/>
    <property type="match status" value="1"/>
</dbReference>
<feature type="region of interest" description="Disordered" evidence="9">
    <location>
        <begin position="59"/>
        <end position="109"/>
    </location>
</feature>
<dbReference type="Pfam" id="PF01357">
    <property type="entry name" value="Expansin_C"/>
    <property type="match status" value="1"/>
</dbReference>
<evidence type="ECO:0000313" key="12">
    <source>
        <dbReference type="EMBL" id="GJN38843.1"/>
    </source>
</evidence>
<accession>A0AAV5FVQ9</accession>
<evidence type="ECO:0000256" key="1">
    <source>
        <dbReference type="ARBA" id="ARBA00004170"/>
    </source>
</evidence>
<dbReference type="CDD" id="cd22274">
    <property type="entry name" value="DPBB_EXPA_N"/>
    <property type="match status" value="1"/>
</dbReference>
<dbReference type="SMART" id="SM00837">
    <property type="entry name" value="DPBB_1"/>
    <property type="match status" value="1"/>
</dbReference>
<evidence type="ECO:0000256" key="7">
    <source>
        <dbReference type="ARBA" id="ARBA00023136"/>
    </source>
</evidence>
<dbReference type="PRINTS" id="PR01226">
    <property type="entry name" value="EXPANSIN"/>
</dbReference>
<keyword evidence="6" id="KW-0732">Signal</keyword>
<evidence type="ECO:0000256" key="6">
    <source>
        <dbReference type="ARBA" id="ARBA00022729"/>
    </source>
</evidence>
<proteinExistence type="inferred from homology"/>
<keyword evidence="5" id="KW-0964">Secreted</keyword>
<dbReference type="EMBL" id="BQKI01000097">
    <property type="protein sequence ID" value="GJN38843.1"/>
    <property type="molecule type" value="Genomic_DNA"/>
</dbReference>
<evidence type="ECO:0000256" key="3">
    <source>
        <dbReference type="ARBA" id="ARBA00005392"/>
    </source>
</evidence>
<dbReference type="PRINTS" id="PR01225">
    <property type="entry name" value="EXPANSNFAMLY"/>
</dbReference>
<dbReference type="SUPFAM" id="SSF50685">
    <property type="entry name" value="Barwin-like endoglucanases"/>
    <property type="match status" value="1"/>
</dbReference>
<feature type="compositionally biased region" description="Low complexity" evidence="9">
    <location>
        <begin position="73"/>
        <end position="105"/>
    </location>
</feature>
<dbReference type="Gene3D" id="2.60.40.760">
    <property type="entry name" value="Expansin, cellulose-binding-like domain"/>
    <property type="match status" value="1"/>
</dbReference>
<dbReference type="InterPro" id="IPR007118">
    <property type="entry name" value="Expan_Lol_pI"/>
</dbReference>
<keyword evidence="13" id="KW-1185">Reference proteome</keyword>
<keyword evidence="7" id="KW-0472">Membrane</keyword>
<dbReference type="PROSITE" id="PS50842">
    <property type="entry name" value="EXPANSIN_EG45"/>
    <property type="match status" value="1"/>
</dbReference>
<evidence type="ECO:0000259" key="11">
    <source>
        <dbReference type="PROSITE" id="PS50843"/>
    </source>
</evidence>
<feature type="domain" description="Expansin-like CBD" evidence="11">
    <location>
        <begin position="355"/>
        <end position="434"/>
    </location>
</feature>
<dbReference type="InterPro" id="IPR007117">
    <property type="entry name" value="Expansin_CBD"/>
</dbReference>
<dbReference type="InterPro" id="IPR036749">
    <property type="entry name" value="Expansin_CBD_sf"/>
</dbReference>
<evidence type="ECO:0000313" key="13">
    <source>
        <dbReference type="Proteomes" id="UP001054889"/>
    </source>
</evidence>
<name>A0AAV5FVQ9_ELECO</name>
<dbReference type="PANTHER" id="PTHR31867">
    <property type="entry name" value="EXPANSIN-A15"/>
    <property type="match status" value="1"/>
</dbReference>
<dbReference type="InterPro" id="IPR036908">
    <property type="entry name" value="RlpA-like_sf"/>
</dbReference>
<evidence type="ECO:0000256" key="2">
    <source>
        <dbReference type="ARBA" id="ARBA00004191"/>
    </source>
</evidence>
<keyword evidence="8" id="KW-0325">Glycoprotein</keyword>
<dbReference type="Gene3D" id="2.40.40.10">
    <property type="entry name" value="RlpA-like domain"/>
    <property type="match status" value="1"/>
</dbReference>
<dbReference type="InterPro" id="IPR009009">
    <property type="entry name" value="RlpA-like_DPBB"/>
</dbReference>
<evidence type="ECO:0000256" key="4">
    <source>
        <dbReference type="ARBA" id="ARBA00022512"/>
    </source>
</evidence>
<evidence type="ECO:0000256" key="8">
    <source>
        <dbReference type="ARBA" id="ARBA00023180"/>
    </source>
</evidence>
<dbReference type="Pfam" id="PF03330">
    <property type="entry name" value="DPBB_1"/>
    <property type="match status" value="1"/>
</dbReference>
<reference evidence="12" key="1">
    <citation type="journal article" date="2018" name="DNA Res.">
        <title>Multiple hybrid de novo genome assembly of finger millet, an orphan allotetraploid crop.</title>
        <authorList>
            <person name="Hatakeyama M."/>
            <person name="Aluri S."/>
            <person name="Balachadran M.T."/>
            <person name="Sivarajan S.R."/>
            <person name="Patrignani A."/>
            <person name="Gruter S."/>
            <person name="Poveda L."/>
            <person name="Shimizu-Inatsugi R."/>
            <person name="Baeten J."/>
            <person name="Francoijs K.J."/>
            <person name="Nataraja K.N."/>
            <person name="Reddy Y.A.N."/>
            <person name="Phadnis S."/>
            <person name="Ravikumar R.L."/>
            <person name="Schlapbach R."/>
            <person name="Sreeman S.M."/>
            <person name="Shimizu K.K."/>
        </authorList>
    </citation>
    <scope>NUCLEOTIDE SEQUENCE</scope>
</reference>
<comment type="subcellular location">
    <subcellularLocation>
        <location evidence="1">Membrane</location>
        <topology evidence="1">Peripheral membrane protein</topology>
    </subcellularLocation>
    <subcellularLocation>
        <location evidence="2">Secreted</location>
        <location evidence="2">Cell wall</location>
    </subcellularLocation>
</comment>
<dbReference type="GO" id="GO:0005576">
    <property type="term" value="C:extracellular region"/>
    <property type="evidence" value="ECO:0007669"/>
    <property type="project" value="InterPro"/>
</dbReference>
<dbReference type="GO" id="GO:0016020">
    <property type="term" value="C:membrane"/>
    <property type="evidence" value="ECO:0007669"/>
    <property type="project" value="UniProtKB-SubCell"/>
</dbReference>
<dbReference type="GO" id="GO:0009664">
    <property type="term" value="P:plant-type cell wall organization"/>
    <property type="evidence" value="ECO:0007669"/>
    <property type="project" value="InterPro"/>
</dbReference>
<evidence type="ECO:0000256" key="9">
    <source>
        <dbReference type="SAM" id="MobiDB-lite"/>
    </source>
</evidence>
<feature type="domain" description="Expansin-like EG45" evidence="10">
    <location>
        <begin position="231"/>
        <end position="345"/>
    </location>
</feature>
<sequence length="439" mass="46184">MGCASTDPPLGALRPLLGVDAGFVEGGGCGAHGDGGHGAQGAEAELVGHTGAEELREQRRGVVVARSRRSPESSESPELEATARVGEGGARRAAGGTGARATTGVSELGGRPGAPKFRVGGVELVGATELGVECSLNISQKGSLRDRLLLPPLQNPSKQSTSCISSLHHPSPAERKVAGMVSSLPLFLLLLLYGAGFSSSIRLGNGGYEEWRLGTATYVKEFQPHPLNDGGGACGYGDLDIFRYGRYTAGLSAALFGRGSACGGCYELRCVNHIRWCLRGSPTVVVTATDYCPANMGAADEAGGWCNFPREHLELSEAAFLRVAKAKADIVPVQFRRVSCDRAGGMRFTLTGSAHFLQVLITNVAADGEVAAVKVKGSRTGWIPMGRNWGQNWQCDADLRGQPLSFEVTGGRGRTVTAYSVAPPDWMFAQTFEGKQFVE</sequence>
<reference evidence="12" key="2">
    <citation type="submission" date="2021-12" db="EMBL/GenBank/DDBJ databases">
        <title>Resequencing data analysis of finger millet.</title>
        <authorList>
            <person name="Hatakeyama M."/>
            <person name="Aluri S."/>
            <person name="Balachadran M.T."/>
            <person name="Sivarajan S.R."/>
            <person name="Poveda L."/>
            <person name="Shimizu-Inatsugi R."/>
            <person name="Schlapbach R."/>
            <person name="Sreeman S.M."/>
            <person name="Shimizu K.K."/>
        </authorList>
    </citation>
    <scope>NUCLEOTIDE SEQUENCE</scope>
</reference>
<organism evidence="12 13">
    <name type="scientific">Eleusine coracana subsp. coracana</name>
    <dbReference type="NCBI Taxonomy" id="191504"/>
    <lineage>
        <taxon>Eukaryota</taxon>
        <taxon>Viridiplantae</taxon>
        <taxon>Streptophyta</taxon>
        <taxon>Embryophyta</taxon>
        <taxon>Tracheophyta</taxon>
        <taxon>Spermatophyta</taxon>
        <taxon>Magnoliopsida</taxon>
        <taxon>Liliopsida</taxon>
        <taxon>Poales</taxon>
        <taxon>Poaceae</taxon>
        <taxon>PACMAD clade</taxon>
        <taxon>Chloridoideae</taxon>
        <taxon>Cynodonteae</taxon>
        <taxon>Eleusininae</taxon>
        <taxon>Eleusine</taxon>
    </lineage>
</organism>
<evidence type="ECO:0000259" key="10">
    <source>
        <dbReference type="PROSITE" id="PS50842"/>
    </source>
</evidence>
<evidence type="ECO:0008006" key="14">
    <source>
        <dbReference type="Google" id="ProtNLM"/>
    </source>
</evidence>
<protein>
    <recommendedName>
        <fullName evidence="14">Expansin</fullName>
    </recommendedName>
</protein>
<dbReference type="AlphaFoldDB" id="A0AAV5FVQ9"/>
<dbReference type="InterPro" id="IPR002963">
    <property type="entry name" value="Expansin"/>
</dbReference>